<dbReference type="PANTHER" id="PTHR43982">
    <property type="entry name" value="UBIQUITIN CARBOXYL-TERMINAL HYDROLASE"/>
    <property type="match status" value="1"/>
</dbReference>
<keyword evidence="3 6" id="KW-0833">Ubl conjugation pathway</keyword>
<dbReference type="PANTHER" id="PTHR43982:SF1">
    <property type="entry name" value="UBIQUITIN CARBOXYL-TERMINAL HYDROLASE 14"/>
    <property type="match status" value="1"/>
</dbReference>
<feature type="domain" description="Ubiquitin-like" evidence="8">
    <location>
        <begin position="6"/>
        <end position="62"/>
    </location>
</feature>
<dbReference type="Proteomes" id="UP000301737">
    <property type="component" value="Unassembled WGS sequence"/>
</dbReference>
<gene>
    <name evidence="10" type="primary">UBP6</name>
    <name evidence="10" type="ORF">ZYGM_001656</name>
</gene>
<dbReference type="InterPro" id="IPR029071">
    <property type="entry name" value="Ubiquitin-like_domsf"/>
</dbReference>
<dbReference type="Gene3D" id="6.10.140.1140">
    <property type="match status" value="1"/>
</dbReference>
<evidence type="ECO:0000256" key="5">
    <source>
        <dbReference type="ARBA" id="ARBA00022807"/>
    </source>
</evidence>
<proteinExistence type="inferred from homology"/>
<dbReference type="GO" id="GO:0061136">
    <property type="term" value="P:regulation of proteasomal protein catabolic process"/>
    <property type="evidence" value="ECO:0007669"/>
    <property type="project" value="TreeGrafter"/>
</dbReference>
<evidence type="ECO:0000256" key="1">
    <source>
        <dbReference type="ARBA" id="ARBA00000707"/>
    </source>
</evidence>
<dbReference type="InterPro" id="IPR044635">
    <property type="entry name" value="UBP14-like"/>
</dbReference>
<evidence type="ECO:0000259" key="8">
    <source>
        <dbReference type="PROSITE" id="PS50053"/>
    </source>
</evidence>
<dbReference type="Pfam" id="PF00240">
    <property type="entry name" value="ubiquitin"/>
    <property type="match status" value="1"/>
</dbReference>
<name>A0A4C2EAJ5_9SACH</name>
<dbReference type="Gene3D" id="3.90.70.10">
    <property type="entry name" value="Cysteine proteinases"/>
    <property type="match status" value="1"/>
</dbReference>
<dbReference type="OrthoDB" id="333239at2759"/>
<keyword evidence="2 6" id="KW-0645">Protease</keyword>
<dbReference type="CDD" id="cd02657">
    <property type="entry name" value="Peptidase_C19A"/>
    <property type="match status" value="1"/>
</dbReference>
<keyword evidence="5 6" id="KW-0788">Thiol protease</keyword>
<dbReference type="PROSITE" id="PS00973">
    <property type="entry name" value="USP_2"/>
    <property type="match status" value="1"/>
</dbReference>
<feature type="compositionally biased region" description="Polar residues" evidence="7">
    <location>
        <begin position="380"/>
        <end position="390"/>
    </location>
</feature>
<evidence type="ECO:0000256" key="3">
    <source>
        <dbReference type="ARBA" id="ARBA00022786"/>
    </source>
</evidence>
<evidence type="ECO:0000313" key="10">
    <source>
        <dbReference type="EMBL" id="GCF01205.1"/>
    </source>
</evidence>
<comment type="catalytic activity">
    <reaction evidence="1 6">
        <text>Thiol-dependent hydrolysis of ester, thioester, amide, peptide and isopeptide bonds formed by the C-terminal Gly of ubiquitin (a 76-residue protein attached to proteins as an intracellular targeting signal).</text>
        <dbReference type="EC" id="3.4.19.12"/>
    </reaction>
</comment>
<evidence type="ECO:0000256" key="2">
    <source>
        <dbReference type="ARBA" id="ARBA00022670"/>
    </source>
</evidence>
<dbReference type="PROSITE" id="PS50053">
    <property type="entry name" value="UBIQUITIN_2"/>
    <property type="match status" value="1"/>
</dbReference>
<feature type="domain" description="USP" evidence="9">
    <location>
        <begin position="108"/>
        <end position="498"/>
    </location>
</feature>
<reference evidence="10 11" key="1">
    <citation type="submission" date="2019-01" db="EMBL/GenBank/DDBJ databases">
        <title>Draft Genome Sequencing of Zygosaccharomyces mellis Ca-7.</title>
        <authorList>
            <person name="Shiwa Y."/>
            <person name="Kanesaki Y."/>
            <person name="Ishige T."/>
            <person name="Mura K."/>
            <person name="Hori T."/>
            <person name="Tamura T."/>
        </authorList>
    </citation>
    <scope>NUCLEOTIDE SEQUENCE [LARGE SCALE GENOMIC DNA]</scope>
    <source>
        <strain evidence="10 11">Ca-7</strain>
    </source>
</reference>
<comment type="similarity">
    <text evidence="6">Belongs to the peptidase C19 family.</text>
</comment>
<dbReference type="Pfam" id="PF00443">
    <property type="entry name" value="UCH"/>
    <property type="match status" value="1"/>
</dbReference>
<dbReference type="EMBL" id="BIMX01000028">
    <property type="protein sequence ID" value="GCF01205.1"/>
    <property type="molecule type" value="Genomic_DNA"/>
</dbReference>
<evidence type="ECO:0000259" key="9">
    <source>
        <dbReference type="PROSITE" id="PS50235"/>
    </source>
</evidence>
<dbReference type="GO" id="GO:0043161">
    <property type="term" value="P:proteasome-mediated ubiquitin-dependent protein catabolic process"/>
    <property type="evidence" value="ECO:0007669"/>
    <property type="project" value="InterPro"/>
</dbReference>
<dbReference type="GO" id="GO:0016579">
    <property type="term" value="P:protein deubiquitination"/>
    <property type="evidence" value="ECO:0007669"/>
    <property type="project" value="InterPro"/>
</dbReference>
<comment type="caution">
    <text evidence="10">The sequence shown here is derived from an EMBL/GenBank/DDBJ whole genome shotgun (WGS) entry which is preliminary data.</text>
</comment>
<dbReference type="SUPFAM" id="SSF54001">
    <property type="entry name" value="Cysteine proteinases"/>
    <property type="match status" value="1"/>
</dbReference>
<dbReference type="Gene3D" id="3.10.20.90">
    <property type="entry name" value="Phosphatidylinositol 3-kinase Catalytic Subunit, Chain A, domain 1"/>
    <property type="match status" value="1"/>
</dbReference>
<dbReference type="GO" id="GO:0004843">
    <property type="term" value="F:cysteine-type deubiquitinase activity"/>
    <property type="evidence" value="ECO:0007669"/>
    <property type="project" value="UniProtKB-UniRule"/>
</dbReference>
<dbReference type="InterPro" id="IPR028889">
    <property type="entry name" value="USP"/>
</dbReference>
<keyword evidence="4 6" id="KW-0378">Hydrolase</keyword>
<organism evidence="10 11">
    <name type="scientific">Zygosaccharomyces mellis</name>
    <dbReference type="NCBI Taxonomy" id="42258"/>
    <lineage>
        <taxon>Eukaryota</taxon>
        <taxon>Fungi</taxon>
        <taxon>Dikarya</taxon>
        <taxon>Ascomycota</taxon>
        <taxon>Saccharomycotina</taxon>
        <taxon>Saccharomycetes</taxon>
        <taxon>Saccharomycetales</taxon>
        <taxon>Saccharomycetaceae</taxon>
        <taxon>Zygosaccharomyces</taxon>
    </lineage>
</organism>
<dbReference type="InterPro" id="IPR038765">
    <property type="entry name" value="Papain-like_cys_pep_sf"/>
</dbReference>
<evidence type="ECO:0000256" key="6">
    <source>
        <dbReference type="RuleBase" id="RU366025"/>
    </source>
</evidence>
<dbReference type="PROSITE" id="PS50235">
    <property type="entry name" value="USP_3"/>
    <property type="match status" value="1"/>
</dbReference>
<evidence type="ECO:0000256" key="4">
    <source>
        <dbReference type="ARBA" id="ARBA00022801"/>
    </source>
</evidence>
<dbReference type="InterPro" id="IPR000626">
    <property type="entry name" value="Ubiquitin-like_dom"/>
</dbReference>
<dbReference type="InterPro" id="IPR001394">
    <property type="entry name" value="Peptidase_C19_UCH"/>
</dbReference>
<dbReference type="AlphaFoldDB" id="A0A4C2EAJ5"/>
<protein>
    <recommendedName>
        <fullName evidence="6">Ubiquitin carboxyl-terminal hydrolase</fullName>
        <ecNumber evidence="6">3.4.19.12</ecNumber>
    </recommendedName>
</protein>
<evidence type="ECO:0000313" key="11">
    <source>
        <dbReference type="Proteomes" id="UP000301737"/>
    </source>
</evidence>
<dbReference type="GO" id="GO:0070628">
    <property type="term" value="F:proteasome binding"/>
    <property type="evidence" value="ECO:0007669"/>
    <property type="project" value="TreeGrafter"/>
</dbReference>
<sequence length="500" mass="57152">MSEAKLEFNIKHAGKSYPVSLGNNATAGELKSYVEDLTKVPLSRQKYMVKGGLVNDDAKLADVIKPASNVMLLGTADANLISKPAQKNQFLEDLAPEERLQRSNDLPIGFQNMGNTCYLNSTLQAFYRIKPLRELILNYDGSQTATSSATDSTVELHKKIVLELQRCFQNLKNKSFKSVMPMVLLAALRKCYPQFAERDSQMGFYKQQDAEELFTQLFHSLSLVFGDKFQDEFNINFKSTTTDSANENDINVKEESDTKLQCHISSSTNFLKNGLVESLHETIEKRSEFTGANSKYVVDKQITRLPKYLTVQYVRFFWKRSTGKKSKILRKVSFPFQLDVSDMLTPEYMQEKIKVRDEFRRIEKEKLEKDRDSKRRKVDGSNSSNLSSMTPRERYETEQALAQSEREHWEAEFKKHTPNDVTEGENPSSLYELVGVITHQGANSESGHYQSFIRDDYEEDKWYKFNDDKVSIVDKEKIESLGGGGESDSALILIYKGFGL</sequence>
<accession>A0A4C2EAJ5</accession>
<feature type="region of interest" description="Disordered" evidence="7">
    <location>
        <begin position="370"/>
        <end position="401"/>
    </location>
</feature>
<dbReference type="SUPFAM" id="SSF54236">
    <property type="entry name" value="Ubiquitin-like"/>
    <property type="match status" value="1"/>
</dbReference>
<dbReference type="EC" id="3.4.19.12" evidence="6"/>
<dbReference type="PROSITE" id="PS00972">
    <property type="entry name" value="USP_1"/>
    <property type="match status" value="1"/>
</dbReference>
<dbReference type="InterPro" id="IPR018200">
    <property type="entry name" value="USP_CS"/>
</dbReference>
<dbReference type="SMART" id="SM00213">
    <property type="entry name" value="UBQ"/>
    <property type="match status" value="1"/>
</dbReference>
<evidence type="ECO:0000256" key="7">
    <source>
        <dbReference type="SAM" id="MobiDB-lite"/>
    </source>
</evidence>
<keyword evidence="11" id="KW-1185">Reference proteome</keyword>